<dbReference type="InterPro" id="IPR019454">
    <property type="entry name" value="Lipoprot_YkyA-like"/>
</dbReference>
<keyword evidence="3" id="KW-1185">Reference proteome</keyword>
<evidence type="ECO:0000313" key="3">
    <source>
        <dbReference type="Proteomes" id="UP001139179"/>
    </source>
</evidence>
<evidence type="ECO:0000256" key="1">
    <source>
        <dbReference type="SAM" id="Coils"/>
    </source>
</evidence>
<dbReference type="EMBL" id="JAMBOL010000002">
    <property type="protein sequence ID" value="MCM3713034.1"/>
    <property type="molecule type" value="Genomic_DNA"/>
</dbReference>
<keyword evidence="1" id="KW-0175">Coiled coil</keyword>
<comment type="caution">
    <text evidence="2">The sequence shown here is derived from an EMBL/GenBank/DDBJ whole genome shotgun (WGS) entry which is preliminary data.</text>
</comment>
<proteinExistence type="predicted"/>
<name>A0A9X2DLN4_9BACI</name>
<dbReference type="Proteomes" id="UP001139179">
    <property type="component" value="Unassembled WGS sequence"/>
</dbReference>
<organism evidence="2 3">
    <name type="scientific">Halalkalibacter oceani</name>
    <dbReference type="NCBI Taxonomy" id="1653776"/>
    <lineage>
        <taxon>Bacteria</taxon>
        <taxon>Bacillati</taxon>
        <taxon>Bacillota</taxon>
        <taxon>Bacilli</taxon>
        <taxon>Bacillales</taxon>
        <taxon>Bacillaceae</taxon>
        <taxon>Halalkalibacter</taxon>
    </lineage>
</organism>
<dbReference type="Pfam" id="PF10368">
    <property type="entry name" value="YkyA"/>
    <property type="match status" value="1"/>
</dbReference>
<feature type="coiled-coil region" evidence="1">
    <location>
        <begin position="160"/>
        <end position="204"/>
    </location>
</feature>
<gene>
    <name evidence="2" type="ORF">M3202_02990</name>
</gene>
<sequence>MKHRKWIVLVVMAAALLSGCGEEPAETVYQHLEAAVELEQPFEEQQEPLQAAELKENELFEQIIALGVNDMEEISELADEALASIASRLAMIETEKESIERSYAEFELIKPAEDEVEDEQLRSLLAELIAAMDKRYEHYQKLYEAYVTAAKEDEALFTMLKQEELTMEELQAQIDTVNASYEVVSKEKEQFNQYTDEYNEKKRLFYETAELEVQFE</sequence>
<evidence type="ECO:0000313" key="2">
    <source>
        <dbReference type="EMBL" id="MCM3713034.1"/>
    </source>
</evidence>
<dbReference type="AlphaFoldDB" id="A0A9X2DLN4"/>
<dbReference type="PROSITE" id="PS51257">
    <property type="entry name" value="PROKAR_LIPOPROTEIN"/>
    <property type="match status" value="1"/>
</dbReference>
<dbReference type="InterPro" id="IPR036785">
    <property type="entry name" value="YkyA-like_sf"/>
</dbReference>
<protein>
    <submittedName>
        <fullName evidence="2">YkyA family protein</fullName>
    </submittedName>
</protein>
<dbReference type="Gene3D" id="1.20.120.570">
    <property type="entry name" value="YkyA-like"/>
    <property type="match status" value="1"/>
</dbReference>
<reference evidence="2" key="1">
    <citation type="submission" date="2022-05" db="EMBL/GenBank/DDBJ databases">
        <title>Comparative Genomics of Spacecraft Associated Microbes.</title>
        <authorList>
            <person name="Tran M.T."/>
            <person name="Wright A."/>
            <person name="Seuylemezian A."/>
            <person name="Eisen J."/>
            <person name="Coil D."/>
        </authorList>
    </citation>
    <scope>NUCLEOTIDE SEQUENCE</scope>
    <source>
        <strain evidence="2">214.1.1</strain>
    </source>
</reference>
<dbReference type="RefSeq" id="WP_251221876.1">
    <property type="nucleotide sequence ID" value="NZ_JAMBOL010000002.1"/>
</dbReference>
<dbReference type="SUPFAM" id="SSF140423">
    <property type="entry name" value="MW0975(SA0943)-like"/>
    <property type="match status" value="1"/>
</dbReference>
<accession>A0A9X2DLN4</accession>